<protein>
    <submittedName>
        <fullName evidence="1">Uncharacterized protein</fullName>
    </submittedName>
</protein>
<accession>A0ABM6TY39</accession>
<evidence type="ECO:0000313" key="2">
    <source>
        <dbReference type="Proteomes" id="UP000240258"/>
    </source>
</evidence>
<dbReference type="Proteomes" id="UP000240258">
    <property type="component" value="Chromosome"/>
</dbReference>
<dbReference type="GeneID" id="62763813"/>
<organism evidence="1 2">
    <name type="scientific">Fusobacterium mortiferum ATCC 9817</name>
    <dbReference type="NCBI Taxonomy" id="469616"/>
    <lineage>
        <taxon>Bacteria</taxon>
        <taxon>Fusobacteriati</taxon>
        <taxon>Fusobacteriota</taxon>
        <taxon>Fusobacteriia</taxon>
        <taxon>Fusobacteriales</taxon>
        <taxon>Fusobacteriaceae</taxon>
        <taxon>Fusobacterium</taxon>
    </lineage>
</organism>
<dbReference type="RefSeq" id="WP_005885411.1">
    <property type="nucleotide sequence ID" value="NZ_CP028102.1"/>
</dbReference>
<name>A0ABM6TY39_FUSMR</name>
<reference evidence="2" key="1">
    <citation type="journal article" date="2018" name="MSphere">
        <title>Fusobacterium Genomics Using MinION and Illumina Sequencing Enables Genome Completion and Correction.</title>
        <authorList>
            <person name="Todd S.M."/>
            <person name="Settlage R.E."/>
            <person name="Lahmers K.K."/>
            <person name="Slade D.J."/>
        </authorList>
    </citation>
    <scope>NUCLEOTIDE SEQUENCE [LARGE SCALE GENOMIC DNA]</scope>
    <source>
        <strain evidence="2">ATCC 9817</strain>
    </source>
</reference>
<keyword evidence="2" id="KW-1185">Reference proteome</keyword>
<gene>
    <name evidence="1" type="ORF">C4N19_09745</name>
</gene>
<evidence type="ECO:0000313" key="1">
    <source>
        <dbReference type="EMBL" id="AVQ19356.1"/>
    </source>
</evidence>
<proteinExistence type="predicted"/>
<sequence>MKFNIDNLEKYRNNILKKKRGCRFDNNISIYFMAGTWIFAVRNRIRIREQNWEVFKGKVIKGEY</sequence>
<dbReference type="EMBL" id="CP028102">
    <property type="protein sequence ID" value="AVQ19356.1"/>
    <property type="molecule type" value="Genomic_DNA"/>
</dbReference>